<dbReference type="EMBL" id="HBUE01290004">
    <property type="protein sequence ID" value="CAG6573616.1"/>
    <property type="molecule type" value="Transcribed_RNA"/>
</dbReference>
<accession>A0A8D8JR58</accession>
<protein>
    <submittedName>
        <fullName evidence="1">(northern house mosquito) hypothetical protein</fullName>
    </submittedName>
</protein>
<sequence length="157" mass="17813">MSAVFQALADKSLKWLREEAARLGAPTSGNKAVLQIRVANYQNNALNTSLIEVPAVVPPLDSTPFADVPPYEEMDDTLRKELEKWLTVVKIHDYFEKRNALNSYNNGRLLLKDRFLENICYARVPYFKMRAVRTPCKCGTAPPRLLQGSICTIQLRT</sequence>
<dbReference type="AlphaFoldDB" id="A0A8D8JR58"/>
<dbReference type="EMBL" id="HBUE01184311">
    <property type="protein sequence ID" value="CAG6522005.1"/>
    <property type="molecule type" value="Transcribed_RNA"/>
</dbReference>
<dbReference type="EMBL" id="HBUE01184312">
    <property type="protein sequence ID" value="CAG6522006.1"/>
    <property type="molecule type" value="Transcribed_RNA"/>
</dbReference>
<evidence type="ECO:0000313" key="1">
    <source>
        <dbReference type="EMBL" id="CAG6573616.1"/>
    </source>
</evidence>
<reference evidence="1" key="1">
    <citation type="submission" date="2021-05" db="EMBL/GenBank/DDBJ databases">
        <authorList>
            <person name="Alioto T."/>
            <person name="Alioto T."/>
            <person name="Gomez Garrido J."/>
        </authorList>
    </citation>
    <scope>NUCLEOTIDE SEQUENCE</scope>
</reference>
<dbReference type="EMBL" id="HBUE01290003">
    <property type="protein sequence ID" value="CAG6573615.1"/>
    <property type="molecule type" value="Transcribed_RNA"/>
</dbReference>
<name>A0A8D8JR58_CULPI</name>
<organism evidence="1">
    <name type="scientific">Culex pipiens</name>
    <name type="common">House mosquito</name>
    <dbReference type="NCBI Taxonomy" id="7175"/>
    <lineage>
        <taxon>Eukaryota</taxon>
        <taxon>Metazoa</taxon>
        <taxon>Ecdysozoa</taxon>
        <taxon>Arthropoda</taxon>
        <taxon>Hexapoda</taxon>
        <taxon>Insecta</taxon>
        <taxon>Pterygota</taxon>
        <taxon>Neoptera</taxon>
        <taxon>Endopterygota</taxon>
        <taxon>Diptera</taxon>
        <taxon>Nematocera</taxon>
        <taxon>Culicoidea</taxon>
        <taxon>Culicidae</taxon>
        <taxon>Culicinae</taxon>
        <taxon>Culicini</taxon>
        <taxon>Culex</taxon>
        <taxon>Culex</taxon>
    </lineage>
</organism>
<proteinExistence type="predicted"/>